<protein>
    <submittedName>
        <fullName evidence="1">Uncharacterized protein</fullName>
    </submittedName>
</protein>
<dbReference type="Proteomes" id="UP000693946">
    <property type="component" value="Linkage Group LG3"/>
</dbReference>
<proteinExistence type="predicted"/>
<accession>A0AAV6QXQ5</accession>
<organism evidence="1 2">
    <name type="scientific">Solea senegalensis</name>
    <name type="common">Senegalese sole</name>
    <dbReference type="NCBI Taxonomy" id="28829"/>
    <lineage>
        <taxon>Eukaryota</taxon>
        <taxon>Metazoa</taxon>
        <taxon>Chordata</taxon>
        <taxon>Craniata</taxon>
        <taxon>Vertebrata</taxon>
        <taxon>Euteleostomi</taxon>
        <taxon>Actinopterygii</taxon>
        <taxon>Neopterygii</taxon>
        <taxon>Teleostei</taxon>
        <taxon>Neoteleostei</taxon>
        <taxon>Acanthomorphata</taxon>
        <taxon>Carangaria</taxon>
        <taxon>Pleuronectiformes</taxon>
        <taxon>Pleuronectoidei</taxon>
        <taxon>Soleidae</taxon>
        <taxon>Solea</taxon>
    </lineage>
</organism>
<gene>
    <name evidence="1" type="ORF">JOB18_046026</name>
</gene>
<reference evidence="1 2" key="1">
    <citation type="journal article" date="2021" name="Sci. Rep.">
        <title>Chromosome anchoring in Senegalese sole (Solea senegalensis) reveals sex-associated markers and genome rearrangements in flatfish.</title>
        <authorList>
            <person name="Guerrero-Cozar I."/>
            <person name="Gomez-Garrido J."/>
            <person name="Berbel C."/>
            <person name="Martinez-Blanch J.F."/>
            <person name="Alioto T."/>
            <person name="Claros M.G."/>
            <person name="Gagnaire P.A."/>
            <person name="Manchado M."/>
        </authorList>
    </citation>
    <scope>NUCLEOTIDE SEQUENCE [LARGE SCALE GENOMIC DNA]</scope>
    <source>
        <strain evidence="1">Sse05_10M</strain>
    </source>
</reference>
<keyword evidence="2" id="KW-1185">Reference proteome</keyword>
<comment type="caution">
    <text evidence="1">The sequence shown here is derived from an EMBL/GenBank/DDBJ whole genome shotgun (WGS) entry which is preliminary data.</text>
</comment>
<sequence length="116" mass="12904">MECAQMHILNGNASRLENEMGKKETDGYKYEAKDIKTEKQRTKMTKKKLSAFHQPVSVICEAELHCFGLSGLQKSQTWQIVERSKEERDGEFAVTAASSCVFCEPAGIGGSEKGEI</sequence>
<evidence type="ECO:0000313" key="2">
    <source>
        <dbReference type="Proteomes" id="UP000693946"/>
    </source>
</evidence>
<dbReference type="EMBL" id="JAGKHQ010000015">
    <property type="protein sequence ID" value="KAG7497917.1"/>
    <property type="molecule type" value="Genomic_DNA"/>
</dbReference>
<name>A0AAV6QXQ5_SOLSE</name>
<dbReference type="AlphaFoldDB" id="A0AAV6QXQ5"/>
<evidence type="ECO:0000313" key="1">
    <source>
        <dbReference type="EMBL" id="KAG7497917.1"/>
    </source>
</evidence>